<organism evidence="8 9">
    <name type="scientific">Nitratireductor mangrovi</name>
    <dbReference type="NCBI Taxonomy" id="2599600"/>
    <lineage>
        <taxon>Bacteria</taxon>
        <taxon>Pseudomonadati</taxon>
        <taxon>Pseudomonadota</taxon>
        <taxon>Alphaproteobacteria</taxon>
        <taxon>Hyphomicrobiales</taxon>
        <taxon>Phyllobacteriaceae</taxon>
        <taxon>Nitratireductor</taxon>
    </lineage>
</organism>
<evidence type="ECO:0000256" key="1">
    <source>
        <dbReference type="ARBA" id="ARBA00004196"/>
    </source>
</evidence>
<dbReference type="RefSeq" id="WP_146298750.1">
    <property type="nucleotide sequence ID" value="NZ_CP042301.2"/>
</dbReference>
<dbReference type="OrthoDB" id="9799347at2"/>
<comment type="similarity">
    <text evidence="2">Belongs to the thioredoxin family. DsbE subfamily.</text>
</comment>
<keyword evidence="3" id="KW-0201">Cytochrome c-type biogenesis</keyword>
<dbReference type="Gene3D" id="3.40.30.10">
    <property type="entry name" value="Glutaredoxin"/>
    <property type="match status" value="1"/>
</dbReference>
<dbReference type="Proteomes" id="UP000321389">
    <property type="component" value="Chromosome"/>
</dbReference>
<proteinExistence type="inferred from homology"/>
<evidence type="ECO:0000259" key="7">
    <source>
        <dbReference type="PROSITE" id="PS51352"/>
    </source>
</evidence>
<dbReference type="PANTHER" id="PTHR42852:SF6">
    <property type="entry name" value="THIOL:DISULFIDE INTERCHANGE PROTEIN DSBE"/>
    <property type="match status" value="1"/>
</dbReference>
<protein>
    <submittedName>
        <fullName evidence="8">DsbE family thiol:disulfide interchange protein</fullName>
    </submittedName>
</protein>
<feature type="transmembrane region" description="Helical" evidence="6">
    <location>
        <begin position="16"/>
        <end position="37"/>
    </location>
</feature>
<dbReference type="GO" id="GO:0030288">
    <property type="term" value="C:outer membrane-bounded periplasmic space"/>
    <property type="evidence" value="ECO:0007669"/>
    <property type="project" value="InterPro"/>
</dbReference>
<evidence type="ECO:0000256" key="3">
    <source>
        <dbReference type="ARBA" id="ARBA00022748"/>
    </source>
</evidence>
<evidence type="ECO:0000256" key="2">
    <source>
        <dbReference type="ARBA" id="ARBA00007758"/>
    </source>
</evidence>
<evidence type="ECO:0000313" key="8">
    <source>
        <dbReference type="EMBL" id="QDZ00098.1"/>
    </source>
</evidence>
<dbReference type="InterPro" id="IPR004799">
    <property type="entry name" value="Periplasmic_diS_OxRdtase_DsbE"/>
</dbReference>
<sequence length="193" mass="20796">MTSETATAQGNPRRRWLVFIPLAVFFALAAVFLLQLLSGRDNATIPSALIGQPAPETDLPPVEGLGLPGLDSSDFAGHVTVVNVWASWCAPCRQEHPLLMQLAGDDRFRITGLNYKDPPENARRFLGELGNPYSAIGADDNGRTAINWGVYGVPETFLVGRDGTVLFKHVGPLTPQSVARQLLPAIENALKAP</sequence>
<keyword evidence="6" id="KW-0812">Transmembrane</keyword>
<reference evidence="8" key="1">
    <citation type="submission" date="2020-04" db="EMBL/GenBank/DDBJ databases">
        <title>Nitratireductor sp. nov. isolated from mangrove soil.</title>
        <authorList>
            <person name="Ye Y."/>
        </authorList>
    </citation>
    <scope>NUCLEOTIDE SEQUENCE</scope>
    <source>
        <strain evidence="8">SY7</strain>
    </source>
</reference>
<dbReference type="CDD" id="cd03010">
    <property type="entry name" value="TlpA_like_DsbE"/>
    <property type="match status" value="1"/>
</dbReference>
<dbReference type="InterPro" id="IPR017937">
    <property type="entry name" value="Thioredoxin_CS"/>
</dbReference>
<dbReference type="PANTHER" id="PTHR42852">
    <property type="entry name" value="THIOL:DISULFIDE INTERCHANGE PROTEIN DSBE"/>
    <property type="match status" value="1"/>
</dbReference>
<keyword evidence="9" id="KW-1185">Reference proteome</keyword>
<keyword evidence="5" id="KW-0676">Redox-active center</keyword>
<name>A0A5B8KX86_9HYPH</name>
<evidence type="ECO:0000256" key="6">
    <source>
        <dbReference type="SAM" id="Phobius"/>
    </source>
</evidence>
<dbReference type="NCBIfam" id="TIGR00385">
    <property type="entry name" value="dsbE"/>
    <property type="match status" value="1"/>
</dbReference>
<dbReference type="InterPro" id="IPR050553">
    <property type="entry name" value="Thioredoxin_ResA/DsbE_sf"/>
</dbReference>
<evidence type="ECO:0000256" key="5">
    <source>
        <dbReference type="ARBA" id="ARBA00023284"/>
    </source>
</evidence>
<keyword evidence="4" id="KW-1015">Disulfide bond</keyword>
<evidence type="ECO:0000313" key="9">
    <source>
        <dbReference type="Proteomes" id="UP000321389"/>
    </source>
</evidence>
<dbReference type="PROSITE" id="PS00194">
    <property type="entry name" value="THIOREDOXIN_1"/>
    <property type="match status" value="1"/>
</dbReference>
<keyword evidence="6" id="KW-1133">Transmembrane helix</keyword>
<dbReference type="GO" id="GO:0015036">
    <property type="term" value="F:disulfide oxidoreductase activity"/>
    <property type="evidence" value="ECO:0007669"/>
    <property type="project" value="InterPro"/>
</dbReference>
<gene>
    <name evidence="8" type="ORF">FQ775_06715</name>
</gene>
<dbReference type="Pfam" id="PF08534">
    <property type="entry name" value="Redoxin"/>
    <property type="match status" value="1"/>
</dbReference>
<dbReference type="GO" id="GO:0017004">
    <property type="term" value="P:cytochrome complex assembly"/>
    <property type="evidence" value="ECO:0007669"/>
    <property type="project" value="UniProtKB-KW"/>
</dbReference>
<dbReference type="InterPro" id="IPR036249">
    <property type="entry name" value="Thioredoxin-like_sf"/>
</dbReference>
<evidence type="ECO:0000256" key="4">
    <source>
        <dbReference type="ARBA" id="ARBA00023157"/>
    </source>
</evidence>
<dbReference type="SUPFAM" id="SSF52833">
    <property type="entry name" value="Thioredoxin-like"/>
    <property type="match status" value="1"/>
</dbReference>
<keyword evidence="6" id="KW-0472">Membrane</keyword>
<feature type="domain" description="Thioredoxin" evidence="7">
    <location>
        <begin position="48"/>
        <end position="188"/>
    </location>
</feature>
<dbReference type="PROSITE" id="PS51352">
    <property type="entry name" value="THIOREDOXIN_2"/>
    <property type="match status" value="1"/>
</dbReference>
<dbReference type="AlphaFoldDB" id="A0A5B8KX86"/>
<dbReference type="EMBL" id="CP042301">
    <property type="protein sequence ID" value="QDZ00098.1"/>
    <property type="molecule type" value="Genomic_DNA"/>
</dbReference>
<accession>A0A5B8KX86</accession>
<dbReference type="KEGG" id="niy:FQ775_06715"/>
<dbReference type="InterPro" id="IPR013766">
    <property type="entry name" value="Thioredoxin_domain"/>
</dbReference>
<comment type="subcellular location">
    <subcellularLocation>
        <location evidence="1">Cell envelope</location>
    </subcellularLocation>
</comment>
<dbReference type="InterPro" id="IPR013740">
    <property type="entry name" value="Redoxin"/>
</dbReference>